<dbReference type="AlphaFoldDB" id="B9YEI7"/>
<evidence type="ECO:0000313" key="1">
    <source>
        <dbReference type="EMBL" id="EEF65607.1"/>
    </source>
</evidence>
<organism evidence="1 2">
    <name type="scientific">Holdemania filiformis DSM 12042</name>
    <dbReference type="NCBI Taxonomy" id="545696"/>
    <lineage>
        <taxon>Bacteria</taxon>
        <taxon>Bacillati</taxon>
        <taxon>Bacillota</taxon>
        <taxon>Erysipelotrichia</taxon>
        <taxon>Erysipelotrichales</taxon>
        <taxon>Erysipelotrichaceae</taxon>
        <taxon>Holdemania</taxon>
    </lineage>
</organism>
<evidence type="ECO:0000313" key="2">
    <source>
        <dbReference type="Proteomes" id="UP000005950"/>
    </source>
</evidence>
<proteinExistence type="predicted"/>
<dbReference type="HOGENOM" id="CLU_3146233_0_0_9"/>
<accession>B9YEI7</accession>
<sequence length="48" mass="5105">DHRYGIIRPSFNAGLLSSEKASDGTRTACFQTESARSSVASAGTENEK</sequence>
<gene>
    <name evidence="1" type="ORF">HOLDEFILI_04264</name>
</gene>
<reference evidence="1 2" key="2">
    <citation type="submission" date="2009-02" db="EMBL/GenBank/DDBJ databases">
        <title>Draft genome sequence of Holdemania filiformis DSM 12042.</title>
        <authorList>
            <person name="Sudarsanam P."/>
            <person name="Ley R."/>
            <person name="Guruge J."/>
            <person name="Turnbaugh P.J."/>
            <person name="Mahowald M."/>
            <person name="Liep D."/>
            <person name="Gordon J."/>
        </authorList>
    </citation>
    <scope>NUCLEOTIDE SEQUENCE [LARGE SCALE GENOMIC DNA]</scope>
    <source>
        <strain evidence="1 2">DSM 12042</strain>
    </source>
</reference>
<comment type="caution">
    <text evidence="1">The sequence shown here is derived from an EMBL/GenBank/DDBJ whole genome shotgun (WGS) entry which is preliminary data.</text>
</comment>
<reference evidence="1 2" key="1">
    <citation type="submission" date="2008-12" db="EMBL/GenBank/DDBJ databases">
        <authorList>
            <person name="Fulton L."/>
            <person name="Clifton S."/>
            <person name="Fulton B."/>
            <person name="Xu J."/>
            <person name="Minx P."/>
            <person name="Pepin K.H."/>
            <person name="Johnson M."/>
            <person name="Bhonagiri V."/>
            <person name="Nash W.E."/>
            <person name="Mardis E.R."/>
            <person name="Wilson R.K."/>
        </authorList>
    </citation>
    <scope>NUCLEOTIDE SEQUENCE [LARGE SCALE GENOMIC DNA]</scope>
    <source>
        <strain evidence="1 2">DSM 12042</strain>
    </source>
</reference>
<feature type="non-terminal residue" evidence="1">
    <location>
        <position position="1"/>
    </location>
</feature>
<name>B9YEI7_9FIRM</name>
<dbReference type="EMBL" id="ACCF01000281">
    <property type="protein sequence ID" value="EEF65607.1"/>
    <property type="molecule type" value="Genomic_DNA"/>
</dbReference>
<protein>
    <submittedName>
        <fullName evidence="1">Uncharacterized protein</fullName>
    </submittedName>
</protein>
<dbReference type="Proteomes" id="UP000005950">
    <property type="component" value="Unassembled WGS sequence"/>
</dbReference>